<dbReference type="EMBL" id="GGEC01048152">
    <property type="protein sequence ID" value="MBX28636.1"/>
    <property type="molecule type" value="Transcribed_RNA"/>
</dbReference>
<organism evidence="6">
    <name type="scientific">Rhizophora mucronata</name>
    <name type="common">Asiatic mangrove</name>
    <dbReference type="NCBI Taxonomy" id="61149"/>
    <lineage>
        <taxon>Eukaryota</taxon>
        <taxon>Viridiplantae</taxon>
        <taxon>Streptophyta</taxon>
        <taxon>Embryophyta</taxon>
        <taxon>Tracheophyta</taxon>
        <taxon>Spermatophyta</taxon>
        <taxon>Magnoliopsida</taxon>
        <taxon>eudicotyledons</taxon>
        <taxon>Gunneridae</taxon>
        <taxon>Pentapetalae</taxon>
        <taxon>rosids</taxon>
        <taxon>fabids</taxon>
        <taxon>Malpighiales</taxon>
        <taxon>Rhizophoraceae</taxon>
        <taxon>Rhizophora</taxon>
    </lineage>
</organism>
<dbReference type="PANTHER" id="PTHR12933:SF0">
    <property type="entry name" value="U3 SMALL NUCLEOLAR RNA-ASSOCIATED PROTEIN 25 HOMOLOG"/>
    <property type="match status" value="1"/>
</dbReference>
<evidence type="ECO:0000256" key="2">
    <source>
        <dbReference type="ARBA" id="ARBA00009223"/>
    </source>
</evidence>
<comment type="similarity">
    <text evidence="2">Belongs to the UTP25 family.</text>
</comment>
<keyword evidence="3" id="KW-0539">Nucleus</keyword>
<dbReference type="GO" id="GO:0032040">
    <property type="term" value="C:small-subunit processome"/>
    <property type="evidence" value="ECO:0007669"/>
    <property type="project" value="TreeGrafter"/>
</dbReference>
<dbReference type="GO" id="GO:0019843">
    <property type="term" value="F:rRNA binding"/>
    <property type="evidence" value="ECO:0007669"/>
    <property type="project" value="TreeGrafter"/>
</dbReference>
<dbReference type="InterPro" id="IPR053939">
    <property type="entry name" value="UTP25_C"/>
</dbReference>
<evidence type="ECO:0000256" key="1">
    <source>
        <dbReference type="ARBA" id="ARBA00004604"/>
    </source>
</evidence>
<reference evidence="6" key="1">
    <citation type="submission" date="2018-02" db="EMBL/GenBank/DDBJ databases">
        <title>Rhizophora mucronata_Transcriptome.</title>
        <authorList>
            <person name="Meera S.P."/>
            <person name="Sreeshan A."/>
            <person name="Augustine A."/>
        </authorList>
    </citation>
    <scope>NUCLEOTIDE SEQUENCE</scope>
    <source>
        <tissue evidence="6">Leaf</tissue>
    </source>
</reference>
<comment type="subcellular location">
    <subcellularLocation>
        <location evidence="1">Nucleus</location>
        <location evidence="1">Nucleolus</location>
    </subcellularLocation>
</comment>
<accession>A0A2P2MEG3</accession>
<sequence>MTPQTYKVNVEHFDRFIDEFGVQVEENSGNKSSKPSDYQALFVDKNNDDNFMLGIKFTRSCIKLYSDFYSSDMIVASPLKLHDKIAKAEINNEIDVDYLSSIEVLIIDHADLITMQNWAFLSSVLDHLNCIPSKQHGTDIMRIRKWYLEGYARLYRQTIVLSYYVNPDINGLFNHQCVNYQGKVKLVCKYKGVLPKVLLQVRQIYERFEASSLEDADDARLEYFTKKVFPKINDSIQGGIMLFVSSYFEYVRLRNFLKSQNTSFCLLSEYTKSSDISRARVWFFGGEKKIMLYTERAHFYHRYKIRGIQNLIIYSLPERKEFYHEVVNMLEEGHGTSCTVLFSRFDQLRLERIVGSTSAKRMVTSEKSIFVFC</sequence>
<dbReference type="GO" id="GO:0000462">
    <property type="term" value="P:maturation of SSU-rRNA from tricistronic rRNA transcript (SSU-rRNA, 5.8S rRNA, LSU-rRNA)"/>
    <property type="evidence" value="ECO:0007669"/>
    <property type="project" value="TreeGrafter"/>
</dbReference>
<dbReference type="InterPro" id="IPR053940">
    <property type="entry name" value="UTP25_NTPase-like"/>
</dbReference>
<evidence type="ECO:0000259" key="5">
    <source>
        <dbReference type="Pfam" id="PF22916"/>
    </source>
</evidence>
<dbReference type="Pfam" id="PF22916">
    <property type="entry name" value="UTP25_NTPase-like"/>
    <property type="match status" value="1"/>
</dbReference>
<feature type="domain" description="UTP25 NTP hydrolase-like" evidence="5">
    <location>
        <begin position="7"/>
        <end position="184"/>
    </location>
</feature>
<name>A0A2P2MEG3_RHIMU</name>
<dbReference type="InterPro" id="IPR010678">
    <property type="entry name" value="UTP25"/>
</dbReference>
<dbReference type="PANTHER" id="PTHR12933">
    <property type="entry name" value="ORF PROTEIN-RELATED"/>
    <property type="match status" value="1"/>
</dbReference>
<protein>
    <submittedName>
        <fullName evidence="6">Uncharacterized protein MANES_17G002500</fullName>
    </submittedName>
</protein>
<proteinExistence type="inferred from homology"/>
<evidence type="ECO:0000259" key="4">
    <source>
        <dbReference type="Pfam" id="PF06862"/>
    </source>
</evidence>
<feature type="domain" description="UTP25 C-terminal" evidence="4">
    <location>
        <begin position="195"/>
        <end position="372"/>
    </location>
</feature>
<dbReference type="Pfam" id="PF06862">
    <property type="entry name" value="Utp25_C"/>
    <property type="match status" value="1"/>
</dbReference>
<dbReference type="GO" id="GO:0034511">
    <property type="term" value="F:U3 snoRNA binding"/>
    <property type="evidence" value="ECO:0007669"/>
    <property type="project" value="InterPro"/>
</dbReference>
<dbReference type="AlphaFoldDB" id="A0A2P2MEG3"/>
<evidence type="ECO:0000313" key="6">
    <source>
        <dbReference type="EMBL" id="MBX28636.1"/>
    </source>
</evidence>
<evidence type="ECO:0000256" key="3">
    <source>
        <dbReference type="ARBA" id="ARBA00023242"/>
    </source>
</evidence>